<dbReference type="EMBL" id="JACHXN010000007">
    <property type="protein sequence ID" value="MBB3146165.1"/>
    <property type="molecule type" value="Genomic_DNA"/>
</dbReference>
<accession>A0A839U862</accession>
<comment type="caution">
    <text evidence="1">The sequence shown here is derived from an EMBL/GenBank/DDBJ whole genome shotgun (WGS) entry which is preliminary data.</text>
</comment>
<proteinExistence type="predicted"/>
<dbReference type="AlphaFoldDB" id="A0A839U862"/>
<evidence type="ECO:0000313" key="1">
    <source>
        <dbReference type="EMBL" id="MBB3146165.1"/>
    </source>
</evidence>
<keyword evidence="2" id="KW-1185">Reference proteome</keyword>
<reference evidence="1 2" key="1">
    <citation type="submission" date="2020-08" db="EMBL/GenBank/DDBJ databases">
        <title>Genomic Encyclopedia of Type Strains, Phase III (KMG-III): the genomes of soil and plant-associated and newly described type strains.</title>
        <authorList>
            <person name="Whitman W."/>
        </authorList>
    </citation>
    <scope>NUCLEOTIDE SEQUENCE [LARGE SCALE GENOMIC DNA]</scope>
    <source>
        <strain evidence="1 2">CECT 7015</strain>
    </source>
</reference>
<dbReference type="Proteomes" id="UP000554520">
    <property type="component" value="Unassembled WGS sequence"/>
</dbReference>
<evidence type="ECO:0000313" key="2">
    <source>
        <dbReference type="Proteomes" id="UP000554520"/>
    </source>
</evidence>
<organism evidence="1 2">
    <name type="scientific">Phyllobacterium trifolii</name>
    <dbReference type="NCBI Taxonomy" id="300193"/>
    <lineage>
        <taxon>Bacteria</taxon>
        <taxon>Pseudomonadati</taxon>
        <taxon>Pseudomonadota</taxon>
        <taxon>Alphaproteobacteria</taxon>
        <taxon>Hyphomicrobiales</taxon>
        <taxon>Phyllobacteriaceae</taxon>
        <taxon>Phyllobacterium</taxon>
    </lineage>
</organism>
<sequence>MSKEAELLAEIDARAQRAKDADLSLDYITREARDLHEKFPHRSVVEIEERIKDAWRTYGVVWKTSGLKDRD</sequence>
<gene>
    <name evidence="1" type="ORF">FHS21_002580</name>
</gene>
<dbReference type="RefSeq" id="WP_112532111.1">
    <property type="nucleotide sequence ID" value="NZ_JACHXN010000007.1"/>
</dbReference>
<protein>
    <submittedName>
        <fullName evidence="1">Uncharacterized protein</fullName>
    </submittedName>
</protein>
<name>A0A839U862_9HYPH</name>